<organism evidence="1 2">
    <name type="scientific">Canna indica</name>
    <name type="common">Indian-shot</name>
    <dbReference type="NCBI Taxonomy" id="4628"/>
    <lineage>
        <taxon>Eukaryota</taxon>
        <taxon>Viridiplantae</taxon>
        <taxon>Streptophyta</taxon>
        <taxon>Embryophyta</taxon>
        <taxon>Tracheophyta</taxon>
        <taxon>Spermatophyta</taxon>
        <taxon>Magnoliopsida</taxon>
        <taxon>Liliopsida</taxon>
        <taxon>Zingiberales</taxon>
        <taxon>Cannaceae</taxon>
        <taxon>Canna</taxon>
    </lineage>
</organism>
<dbReference type="AlphaFoldDB" id="A0AAQ3QE71"/>
<keyword evidence="2" id="KW-1185">Reference proteome</keyword>
<name>A0AAQ3QE71_9LILI</name>
<evidence type="ECO:0000313" key="1">
    <source>
        <dbReference type="EMBL" id="WOL05175.1"/>
    </source>
</evidence>
<dbReference type="Proteomes" id="UP001327560">
    <property type="component" value="Chromosome 4"/>
</dbReference>
<evidence type="ECO:0000313" key="2">
    <source>
        <dbReference type="Proteomes" id="UP001327560"/>
    </source>
</evidence>
<gene>
    <name evidence="1" type="ORF">Cni_G13901</name>
</gene>
<dbReference type="EMBL" id="CP136893">
    <property type="protein sequence ID" value="WOL05175.1"/>
    <property type="molecule type" value="Genomic_DNA"/>
</dbReference>
<reference evidence="1 2" key="1">
    <citation type="submission" date="2023-10" db="EMBL/GenBank/DDBJ databases">
        <title>Chromosome-scale genome assembly provides insights into flower coloration mechanisms of Canna indica.</title>
        <authorList>
            <person name="Li C."/>
        </authorList>
    </citation>
    <scope>NUCLEOTIDE SEQUENCE [LARGE SCALE GENOMIC DNA]</scope>
    <source>
        <tissue evidence="1">Flower</tissue>
    </source>
</reference>
<proteinExistence type="predicted"/>
<accession>A0AAQ3QE71</accession>
<protein>
    <submittedName>
        <fullName evidence="1">Uncharacterized protein</fullName>
    </submittedName>
</protein>
<sequence>MENLFGFNWYQHSDWKQISSLLQDVKAKEANLKIALIHFNDTEVRFWQQAQPQIDISSVSLDYADTSITWKVLYPEWIDEEEENNVPACPSLPVPQVDKGAKFNLSSSSYHVISLAAGPRMWRGYICSSQQQNSPRLLLLLLLQDTSKFMCFLSPSVSRFQISSLVNTLSDMKEIFGSTSRNHRHCRRSFGFRLDHASLQSLSKQKVS</sequence>